<sequence length="154" mass="17741">MGATQSKSDPVIFYNQNVPLQFSQGLVDSLESRQKAPATTEELESIVRQRVAEELSRNQQKEDDMKQQLFNDIAKQNIDNDQSSVALSTDIHNIIQRIQRASTKEIPTEVIDRQEALVLCYKNNQSRVLDCWQEVEHFKESVIKAQKHFVSTHQ</sequence>
<accession>A0A1X2GLP4</accession>
<keyword evidence="2" id="KW-1185">Reference proteome</keyword>
<evidence type="ECO:0000313" key="2">
    <source>
        <dbReference type="Proteomes" id="UP000242146"/>
    </source>
</evidence>
<comment type="caution">
    <text evidence="1">The sequence shown here is derived from an EMBL/GenBank/DDBJ whole genome shotgun (WGS) entry which is preliminary data.</text>
</comment>
<dbReference type="EMBL" id="MCGT01000009">
    <property type="protein sequence ID" value="ORX56780.1"/>
    <property type="molecule type" value="Genomic_DNA"/>
</dbReference>
<dbReference type="OrthoDB" id="5544375at2759"/>
<evidence type="ECO:0000313" key="1">
    <source>
        <dbReference type="EMBL" id="ORX56780.1"/>
    </source>
</evidence>
<evidence type="ECO:0008006" key="3">
    <source>
        <dbReference type="Google" id="ProtNLM"/>
    </source>
</evidence>
<dbReference type="InterPro" id="IPR012471">
    <property type="entry name" value="DUF1690"/>
</dbReference>
<dbReference type="Proteomes" id="UP000242146">
    <property type="component" value="Unassembled WGS sequence"/>
</dbReference>
<organism evidence="1 2">
    <name type="scientific">Hesseltinella vesiculosa</name>
    <dbReference type="NCBI Taxonomy" id="101127"/>
    <lineage>
        <taxon>Eukaryota</taxon>
        <taxon>Fungi</taxon>
        <taxon>Fungi incertae sedis</taxon>
        <taxon>Mucoromycota</taxon>
        <taxon>Mucoromycotina</taxon>
        <taxon>Mucoromycetes</taxon>
        <taxon>Mucorales</taxon>
        <taxon>Cunninghamellaceae</taxon>
        <taxon>Hesseltinella</taxon>
    </lineage>
</organism>
<dbReference type="Pfam" id="PF07956">
    <property type="entry name" value="DUF1690"/>
    <property type="match status" value="1"/>
</dbReference>
<dbReference type="AlphaFoldDB" id="A0A1X2GLP4"/>
<proteinExistence type="predicted"/>
<protein>
    <recommendedName>
        <fullName evidence="3">DUF1690-domain-containing protein</fullName>
    </recommendedName>
</protein>
<reference evidence="1 2" key="1">
    <citation type="submission" date="2016-07" db="EMBL/GenBank/DDBJ databases">
        <title>Pervasive Adenine N6-methylation of Active Genes in Fungi.</title>
        <authorList>
            <consortium name="DOE Joint Genome Institute"/>
            <person name="Mondo S.J."/>
            <person name="Dannebaum R.O."/>
            <person name="Kuo R.C."/>
            <person name="Labutti K."/>
            <person name="Haridas S."/>
            <person name="Kuo A."/>
            <person name="Salamov A."/>
            <person name="Ahrendt S.R."/>
            <person name="Lipzen A."/>
            <person name="Sullivan W."/>
            <person name="Andreopoulos W.B."/>
            <person name="Clum A."/>
            <person name="Lindquist E."/>
            <person name="Daum C."/>
            <person name="Ramamoorthy G.K."/>
            <person name="Gryganskyi A."/>
            <person name="Culley D."/>
            <person name="Magnuson J.K."/>
            <person name="James T.Y."/>
            <person name="O'Malley M.A."/>
            <person name="Stajich J.E."/>
            <person name="Spatafora J.W."/>
            <person name="Visel A."/>
            <person name="Grigoriev I.V."/>
        </authorList>
    </citation>
    <scope>NUCLEOTIDE SEQUENCE [LARGE SCALE GENOMIC DNA]</scope>
    <source>
        <strain evidence="1 2">NRRL 3301</strain>
    </source>
</reference>
<gene>
    <name evidence="1" type="ORF">DM01DRAFT_1382218</name>
</gene>
<name>A0A1X2GLP4_9FUNG</name>